<protein>
    <submittedName>
        <fullName evidence="2">Uncharacterized protein</fullName>
    </submittedName>
</protein>
<name>A0A124GXV0_9ACTN</name>
<dbReference type="OrthoDB" id="4299651at2"/>
<evidence type="ECO:0000313" key="3">
    <source>
        <dbReference type="Proteomes" id="UP000054024"/>
    </source>
</evidence>
<organism evidence="2 3">
    <name type="scientific">Streptomyces curacoi</name>
    <dbReference type="NCBI Taxonomy" id="146536"/>
    <lineage>
        <taxon>Bacteria</taxon>
        <taxon>Bacillati</taxon>
        <taxon>Actinomycetota</taxon>
        <taxon>Actinomycetes</taxon>
        <taxon>Kitasatosporales</taxon>
        <taxon>Streptomycetaceae</taxon>
        <taxon>Streptomyces</taxon>
    </lineage>
</organism>
<gene>
    <name evidence="2" type="ORF">AQI70_27365</name>
</gene>
<evidence type="ECO:0000313" key="2">
    <source>
        <dbReference type="EMBL" id="KUM71281.1"/>
    </source>
</evidence>
<evidence type="ECO:0000256" key="1">
    <source>
        <dbReference type="SAM" id="MobiDB-lite"/>
    </source>
</evidence>
<dbReference type="Proteomes" id="UP000054024">
    <property type="component" value="Unassembled WGS sequence"/>
</dbReference>
<sequence>MSTTPQMSHMGQQQGQQYPSTSPYQQQPHGQQSFGQEPFGQQPFGQESFGQQQGYAQQGLGQQQPYGMSGSLEQLQQLGRQQPFQQLLQQLGQPFGGQRQDPQAQQAEQQMQQQLQQVALAAVQQAVQHVQAQALASGVANGFVDIVHPLQGQPHQIFLRINNQFRVLNNPNPQVHQQIQQAFAFGHQVIGVWDTQSPSVLRSVRIQRI</sequence>
<dbReference type="RefSeq" id="WP_062154638.1">
    <property type="nucleotide sequence ID" value="NZ_KQ947991.1"/>
</dbReference>
<reference evidence="2 3" key="1">
    <citation type="submission" date="2015-10" db="EMBL/GenBank/DDBJ databases">
        <title>Draft genome sequence of Streptomyces curacoi DSM 40107, type strain for the species Streptomyces curacoi.</title>
        <authorList>
            <person name="Ruckert C."/>
            <person name="Winkler A."/>
            <person name="Kalinowski J."/>
            <person name="Kampfer P."/>
            <person name="Glaeser S."/>
        </authorList>
    </citation>
    <scope>NUCLEOTIDE SEQUENCE [LARGE SCALE GENOMIC DNA]</scope>
    <source>
        <strain evidence="2 3">DSM 40107</strain>
    </source>
</reference>
<comment type="caution">
    <text evidence="2">The sequence shown here is derived from an EMBL/GenBank/DDBJ whole genome shotgun (WGS) entry which is preliminary data.</text>
</comment>
<proteinExistence type="predicted"/>
<accession>A0A124GXV0</accession>
<dbReference type="STRING" id="146536.AQI70_27365"/>
<keyword evidence="3" id="KW-1185">Reference proteome</keyword>
<dbReference type="AlphaFoldDB" id="A0A124GXV0"/>
<dbReference type="EMBL" id="LMWJ01000021">
    <property type="protein sequence ID" value="KUM71281.1"/>
    <property type="molecule type" value="Genomic_DNA"/>
</dbReference>
<feature type="region of interest" description="Disordered" evidence="1">
    <location>
        <begin position="1"/>
        <end position="67"/>
    </location>
</feature>